<dbReference type="Pfam" id="PF06283">
    <property type="entry name" value="ThuA"/>
    <property type="match status" value="1"/>
</dbReference>
<feature type="domain" description="ThuA-like" evidence="2">
    <location>
        <begin position="48"/>
        <end position="241"/>
    </location>
</feature>
<gene>
    <name evidence="3" type="ORF">DYBT9275_00643</name>
</gene>
<keyword evidence="4" id="KW-1185">Reference proteome</keyword>
<keyword evidence="1" id="KW-0732">Signal</keyword>
<dbReference type="EMBL" id="CAJRAF010000001">
    <property type="protein sequence ID" value="CAG4990935.1"/>
    <property type="molecule type" value="Genomic_DNA"/>
</dbReference>
<reference evidence="3" key="1">
    <citation type="submission" date="2021-04" db="EMBL/GenBank/DDBJ databases">
        <authorList>
            <person name="Rodrigo-Torres L."/>
            <person name="Arahal R. D."/>
            <person name="Lucena T."/>
        </authorList>
    </citation>
    <scope>NUCLEOTIDE SEQUENCE</scope>
    <source>
        <strain evidence="3">CECT 9275</strain>
    </source>
</reference>
<dbReference type="Gene3D" id="3.40.50.880">
    <property type="match status" value="1"/>
</dbReference>
<dbReference type="PANTHER" id="PTHR40469:SF2">
    <property type="entry name" value="GALACTOSE-BINDING DOMAIN-LIKE SUPERFAMILY PROTEIN"/>
    <property type="match status" value="1"/>
</dbReference>
<feature type="chain" id="PRO_5037090826" description="ThuA-like domain-containing protein" evidence="1">
    <location>
        <begin position="23"/>
        <end position="244"/>
    </location>
</feature>
<dbReference type="AlphaFoldDB" id="A0A916J8V1"/>
<dbReference type="SUPFAM" id="SSF52317">
    <property type="entry name" value="Class I glutamine amidotransferase-like"/>
    <property type="match status" value="1"/>
</dbReference>
<dbReference type="PANTHER" id="PTHR40469">
    <property type="entry name" value="SECRETED GLYCOSYL HYDROLASE"/>
    <property type="match status" value="1"/>
</dbReference>
<dbReference type="Proteomes" id="UP000680038">
    <property type="component" value="Unassembled WGS sequence"/>
</dbReference>
<comment type="caution">
    <text evidence="3">The sequence shown here is derived from an EMBL/GenBank/DDBJ whole genome shotgun (WGS) entry which is preliminary data.</text>
</comment>
<feature type="signal peptide" evidence="1">
    <location>
        <begin position="1"/>
        <end position="22"/>
    </location>
</feature>
<evidence type="ECO:0000259" key="2">
    <source>
        <dbReference type="Pfam" id="PF06283"/>
    </source>
</evidence>
<evidence type="ECO:0000313" key="3">
    <source>
        <dbReference type="EMBL" id="CAG4990935.1"/>
    </source>
</evidence>
<name>A0A916J8V1_9BACT</name>
<evidence type="ECO:0000256" key="1">
    <source>
        <dbReference type="SAM" id="SignalP"/>
    </source>
</evidence>
<organism evidence="3 4">
    <name type="scientific">Dyadobacter helix</name>
    <dbReference type="NCBI Taxonomy" id="2822344"/>
    <lineage>
        <taxon>Bacteria</taxon>
        <taxon>Pseudomonadati</taxon>
        <taxon>Bacteroidota</taxon>
        <taxon>Cytophagia</taxon>
        <taxon>Cytophagales</taxon>
        <taxon>Spirosomataceae</taxon>
        <taxon>Dyadobacter</taxon>
    </lineage>
</organism>
<protein>
    <recommendedName>
        <fullName evidence="2">ThuA-like domain-containing protein</fullName>
    </recommendedName>
</protein>
<evidence type="ECO:0000313" key="4">
    <source>
        <dbReference type="Proteomes" id="UP000680038"/>
    </source>
</evidence>
<accession>A0A916J8V1</accession>
<dbReference type="InterPro" id="IPR029010">
    <property type="entry name" value="ThuA-like"/>
</dbReference>
<dbReference type="InterPro" id="IPR029062">
    <property type="entry name" value="Class_I_gatase-like"/>
</dbReference>
<proteinExistence type="predicted"/>
<dbReference type="RefSeq" id="WP_215237382.1">
    <property type="nucleotide sequence ID" value="NZ_CAJRAF010000001.1"/>
</dbReference>
<sequence length="244" mass="26553">MIHSLKACLVFIMIMGLGVAHASGTLTPKKKRPVRVLLVGGGASHDFDRWYKGEDVSTLQKGGLATVEYTSDPTTILSKLPDIDVLLLANNQPISDAATRKAIFAFADAGKGLVLAHPAIWYNWKDWPEYNQKLVGGGSRGHNKYGPFDVTITNPKHPVTKGIPSTFHLDDELYYFIPDKTGTPVEVLATAKAADSDKVFPSLFVVKYPKGRIVGIALGHDAASHTLESYQTILRNAVKWAAGR</sequence>